<keyword evidence="3" id="KW-1185">Reference proteome</keyword>
<gene>
    <name evidence="2" type="ORF">PGT21_029961</name>
</gene>
<comment type="caution">
    <text evidence="2">The sequence shown here is derived from an EMBL/GenBank/DDBJ whole genome shotgun (WGS) entry which is preliminary data.</text>
</comment>
<dbReference type="EMBL" id="VSWC01000157">
    <property type="protein sequence ID" value="KAA1075145.1"/>
    <property type="molecule type" value="Genomic_DNA"/>
</dbReference>
<name>A0A5B0ME45_PUCGR</name>
<reference evidence="2 3" key="1">
    <citation type="submission" date="2019-05" db="EMBL/GenBank/DDBJ databases">
        <title>Emergence of the Ug99 lineage of the wheat stem rust pathogen through somatic hybridization.</title>
        <authorList>
            <person name="Li F."/>
            <person name="Upadhyaya N.M."/>
            <person name="Sperschneider J."/>
            <person name="Matny O."/>
            <person name="Nguyen-Phuc H."/>
            <person name="Mago R."/>
            <person name="Raley C."/>
            <person name="Miller M.E."/>
            <person name="Silverstein K.A.T."/>
            <person name="Henningsen E."/>
            <person name="Hirsch C.D."/>
            <person name="Visser B."/>
            <person name="Pretorius Z.A."/>
            <person name="Steffenson B.J."/>
            <person name="Schwessinger B."/>
            <person name="Dodds P.N."/>
            <person name="Figueroa M."/>
        </authorList>
    </citation>
    <scope>NUCLEOTIDE SEQUENCE [LARGE SCALE GENOMIC DNA]</scope>
    <source>
        <strain evidence="2">21-0</strain>
    </source>
</reference>
<feature type="region of interest" description="Disordered" evidence="1">
    <location>
        <begin position="181"/>
        <end position="268"/>
    </location>
</feature>
<sequence length="268" mass="29431">MLRRGLLGGYMNPATEEKNLRLLTWHPKSKLHLPERQPLYRGTHIGTTLSTRILAAISRRKRSIQASLKKFNNYRKAYLAPWAINGDVQAGMQAMLVVESSQEQKMTIAQELTSAMSWAVEHHGFICSKLDNIARRAVVALNEIGGGDGVADAETMTKQSASSSINSINLEECEEAVGSCETSLGRRVKKAQDPTSKLGKESSSLQPEWSGVSESERGDLGSNDEDSGSDGVEEEIHPTEVANMLSDETSMNSEDISTEHKQLLGHHR</sequence>
<dbReference type="PANTHER" id="PTHR33096:SF1">
    <property type="entry name" value="CXC1-LIKE CYSTEINE CLUSTER ASSOCIATED WITH KDZ TRANSPOSASES DOMAIN-CONTAINING PROTEIN"/>
    <property type="match status" value="1"/>
</dbReference>
<organism evidence="2 3">
    <name type="scientific">Puccinia graminis f. sp. tritici</name>
    <dbReference type="NCBI Taxonomy" id="56615"/>
    <lineage>
        <taxon>Eukaryota</taxon>
        <taxon>Fungi</taxon>
        <taxon>Dikarya</taxon>
        <taxon>Basidiomycota</taxon>
        <taxon>Pucciniomycotina</taxon>
        <taxon>Pucciniomycetes</taxon>
        <taxon>Pucciniales</taxon>
        <taxon>Pucciniaceae</taxon>
        <taxon>Puccinia</taxon>
    </lineage>
</organism>
<proteinExistence type="predicted"/>
<evidence type="ECO:0000313" key="3">
    <source>
        <dbReference type="Proteomes" id="UP000324748"/>
    </source>
</evidence>
<accession>A0A5B0ME45</accession>
<protein>
    <submittedName>
        <fullName evidence="2">Uncharacterized protein</fullName>
    </submittedName>
</protein>
<evidence type="ECO:0000313" key="2">
    <source>
        <dbReference type="EMBL" id="KAA1075145.1"/>
    </source>
</evidence>
<dbReference type="Proteomes" id="UP000324748">
    <property type="component" value="Unassembled WGS sequence"/>
</dbReference>
<feature type="compositionally biased region" description="Polar residues" evidence="1">
    <location>
        <begin position="246"/>
        <end position="255"/>
    </location>
</feature>
<dbReference type="PANTHER" id="PTHR33096">
    <property type="entry name" value="CXC2 DOMAIN-CONTAINING PROTEIN"/>
    <property type="match status" value="1"/>
</dbReference>
<feature type="compositionally biased region" description="Acidic residues" evidence="1">
    <location>
        <begin position="222"/>
        <end position="233"/>
    </location>
</feature>
<evidence type="ECO:0000256" key="1">
    <source>
        <dbReference type="SAM" id="MobiDB-lite"/>
    </source>
</evidence>
<dbReference type="AlphaFoldDB" id="A0A5B0ME45"/>